<comment type="caution">
    <text evidence="6">The sequence shown here is derived from an EMBL/GenBank/DDBJ whole genome shotgun (WGS) entry which is preliminary data.</text>
</comment>
<dbReference type="Proteomes" id="UP001430377">
    <property type="component" value="Unassembled WGS sequence"/>
</dbReference>
<evidence type="ECO:0000256" key="2">
    <source>
        <dbReference type="SAM" id="MobiDB-lite"/>
    </source>
</evidence>
<proteinExistence type="predicted"/>
<dbReference type="Pfam" id="PF23375">
    <property type="entry name" value="DUF7094"/>
    <property type="match status" value="1"/>
</dbReference>
<evidence type="ECO:0000313" key="6">
    <source>
        <dbReference type="EMBL" id="MBX0324104.1"/>
    </source>
</evidence>
<gene>
    <name evidence="6" type="ORF">EGH21_13785</name>
</gene>
<dbReference type="RefSeq" id="WP_220619066.1">
    <property type="nucleotide sequence ID" value="NZ_RKLR01000005.1"/>
</dbReference>
<dbReference type="InterPro" id="IPR055522">
    <property type="entry name" value="DUF7096"/>
</dbReference>
<dbReference type="Pfam" id="PF23374">
    <property type="entry name" value="Fn3_arc"/>
    <property type="match status" value="1"/>
</dbReference>
<reference evidence="6 7" key="1">
    <citation type="submission" date="2021-06" db="EMBL/GenBank/DDBJ databases">
        <title>Halomicroarcula sp. a new haloarchaeum isolated from saline soil.</title>
        <authorList>
            <person name="Duran-Viseras A."/>
            <person name="Sanchez-Porro C."/>
            <person name="Ventosa A."/>
        </authorList>
    </citation>
    <scope>NUCLEOTIDE SEQUENCE [LARGE SCALE GENOMIC DNA]</scope>
    <source>
        <strain evidence="6 7">F13</strain>
    </source>
</reference>
<evidence type="ECO:0000259" key="4">
    <source>
        <dbReference type="Pfam" id="PF23375"/>
    </source>
</evidence>
<evidence type="ECO:0000256" key="1">
    <source>
        <dbReference type="SAM" id="Coils"/>
    </source>
</evidence>
<protein>
    <submittedName>
        <fullName evidence="6">Uncharacterized protein</fullName>
    </submittedName>
</protein>
<feature type="domain" description="Fibronectin-III type-like" evidence="3">
    <location>
        <begin position="333"/>
        <end position="406"/>
    </location>
</feature>
<dbReference type="Pfam" id="PF23379">
    <property type="entry name" value="DUF7096"/>
    <property type="match status" value="1"/>
</dbReference>
<dbReference type="SUPFAM" id="SSF50952">
    <property type="entry name" value="Soluble quinoprotein glucose dehydrogenase"/>
    <property type="match status" value="1"/>
</dbReference>
<evidence type="ECO:0000259" key="3">
    <source>
        <dbReference type="Pfam" id="PF23374"/>
    </source>
</evidence>
<keyword evidence="1" id="KW-0175">Coiled coil</keyword>
<feature type="domain" description="DUF7096" evidence="5">
    <location>
        <begin position="1"/>
        <end position="209"/>
    </location>
</feature>
<keyword evidence="7" id="KW-1185">Reference proteome</keyword>
<feature type="compositionally biased region" description="Polar residues" evidence="2">
    <location>
        <begin position="30"/>
        <end position="47"/>
    </location>
</feature>
<evidence type="ECO:0000259" key="5">
    <source>
        <dbReference type="Pfam" id="PF23379"/>
    </source>
</evidence>
<dbReference type="InterPro" id="IPR056397">
    <property type="entry name" value="Fn3_arc"/>
</dbReference>
<evidence type="ECO:0000313" key="7">
    <source>
        <dbReference type="Proteomes" id="UP001430377"/>
    </source>
</evidence>
<sequence>MRVLPALLVALLLASATAAPAAAWDATPAQSVQETSVSPRITPIPNTTNHLAIPSSEVQSSGFNETGVDVSTAVAAGSRQLHQRHEASAFEKRFRRADSEFERRQLVRETMSDAETKAAQLQRRQQTAVRRYAAGEISESELLRVRVLVDAESRVLLDTLDRISSAQQLEPDYSMTSGMETRLRNVEGNLQLLHGPVSEQVRASVAGAADPSVVYVEGATEGYMLATVDDDAYVRETYLGSERRPTEPDQFVEGTSEDTNRLDLADNRASELYTWLYERQRPSFTYYGTSGIYELTANHPTGRLTAYLDGGTTNVFYELQHRQLATVQPTDSQQAVNGSLRLQVQRAYQTGPLYVSATNNETGSPVGVTVHVDGHRVGASGADGVLWTVEPRGQYTVTVTAADGTRTSVTVPAR</sequence>
<dbReference type="AlphaFoldDB" id="A0AAW4PVD9"/>
<feature type="coiled-coil region" evidence="1">
    <location>
        <begin position="104"/>
        <end position="131"/>
    </location>
</feature>
<feature type="domain" description="DUF7094" evidence="4">
    <location>
        <begin position="214"/>
        <end position="327"/>
    </location>
</feature>
<accession>A0AAW4PVD9</accession>
<organism evidence="6 7">
    <name type="scientific">Haloarcula rubra</name>
    <dbReference type="NCBI Taxonomy" id="2487747"/>
    <lineage>
        <taxon>Archaea</taxon>
        <taxon>Methanobacteriati</taxon>
        <taxon>Methanobacteriota</taxon>
        <taxon>Stenosarchaea group</taxon>
        <taxon>Halobacteria</taxon>
        <taxon>Halobacteriales</taxon>
        <taxon>Haloarculaceae</taxon>
        <taxon>Haloarcula</taxon>
    </lineage>
</organism>
<name>A0AAW4PVD9_9EURY</name>
<feature type="region of interest" description="Disordered" evidence="2">
    <location>
        <begin position="28"/>
        <end position="47"/>
    </location>
</feature>
<dbReference type="EMBL" id="RKLR01000005">
    <property type="protein sequence ID" value="MBX0324104.1"/>
    <property type="molecule type" value="Genomic_DNA"/>
</dbReference>
<dbReference type="InterPro" id="IPR055520">
    <property type="entry name" value="DUF7094"/>
</dbReference>
<dbReference type="InterPro" id="IPR011041">
    <property type="entry name" value="Quinoprot_gluc/sorb_DH_b-prop"/>
</dbReference>